<dbReference type="eggNOG" id="ENOG5031FWZ">
    <property type="taxonomic scope" value="Bacteria"/>
</dbReference>
<dbReference type="EMBL" id="AAYA01000006">
    <property type="protein sequence ID" value="EBA08144.1"/>
    <property type="molecule type" value="Genomic_DNA"/>
</dbReference>
<feature type="compositionally biased region" description="Acidic residues" evidence="1">
    <location>
        <begin position="14"/>
        <end position="25"/>
    </location>
</feature>
<feature type="compositionally biased region" description="Acidic residues" evidence="1">
    <location>
        <begin position="290"/>
        <end position="302"/>
    </location>
</feature>
<accession>A3K3N0</accession>
<evidence type="ECO:0000313" key="3">
    <source>
        <dbReference type="Proteomes" id="UP000005713"/>
    </source>
</evidence>
<comment type="caution">
    <text evidence="2">The sequence shown here is derived from an EMBL/GenBank/DDBJ whole genome shotgun (WGS) entry which is preliminary data.</text>
</comment>
<organism evidence="2 3">
    <name type="scientific">Sagittula stellata (strain ATCC 700073 / DSM 11524 / E-37)</name>
    <dbReference type="NCBI Taxonomy" id="388399"/>
    <lineage>
        <taxon>Bacteria</taxon>
        <taxon>Pseudomonadati</taxon>
        <taxon>Pseudomonadota</taxon>
        <taxon>Alphaproteobacteria</taxon>
        <taxon>Rhodobacterales</taxon>
        <taxon>Roseobacteraceae</taxon>
        <taxon>Sagittula</taxon>
    </lineage>
</organism>
<proteinExistence type="predicted"/>
<evidence type="ECO:0000313" key="2">
    <source>
        <dbReference type="EMBL" id="EBA08144.1"/>
    </source>
</evidence>
<reference evidence="2 3" key="1">
    <citation type="submission" date="2006-06" db="EMBL/GenBank/DDBJ databases">
        <authorList>
            <person name="Moran M.A."/>
            <person name="Ferriera S."/>
            <person name="Johnson J."/>
            <person name="Kravitz S."/>
            <person name="Beeson K."/>
            <person name="Sutton G."/>
            <person name="Rogers Y.-H."/>
            <person name="Friedman R."/>
            <person name="Frazier M."/>
            <person name="Venter J.C."/>
        </authorList>
    </citation>
    <scope>NUCLEOTIDE SEQUENCE [LARGE SCALE GENOMIC DNA]</scope>
    <source>
        <strain evidence="2 3">E-37</strain>
    </source>
</reference>
<evidence type="ECO:0000256" key="1">
    <source>
        <dbReference type="SAM" id="MobiDB-lite"/>
    </source>
</evidence>
<protein>
    <submittedName>
        <fullName evidence="2">MJ0042 family finger-like domain protein</fullName>
    </submittedName>
</protein>
<name>A3K3N0_SAGS3</name>
<sequence length="302" mass="32659">MDADLAEDLNQPVPDEEWTPEDEPAEAISSIPPAERPHLSRRAAAPVAQVDDEEDGVETEPEPLPSTDEAKPRGLDPEVAEIFREERDYEARRRTAESLETQPDLGLGEPDEDERARRSRQARERMSRIRGDEATAPQSTRRPAPPVVPETAPPDQDEGRATAEAVAAAAASSRRDLLPDVDEINQTLRSTSEPRVIDSAERNATATDPKSGGFGKGFLLVIVLAALAIGTYANATKISMSVPQVAPALDAYVATVNKGRVWLDQQVLQLMTMLDGMSSEAAPSTTETPAEQDAETDTSESN</sequence>
<gene>
    <name evidence="2" type="ORF">SSE37_11389</name>
</gene>
<dbReference type="AlphaFoldDB" id="A3K3N0"/>
<feature type="compositionally biased region" description="Basic and acidic residues" evidence="1">
    <location>
        <begin position="121"/>
        <end position="133"/>
    </location>
</feature>
<feature type="compositionally biased region" description="Acidic residues" evidence="1">
    <location>
        <begin position="50"/>
        <end position="61"/>
    </location>
</feature>
<feature type="compositionally biased region" description="Pro residues" evidence="1">
    <location>
        <begin position="143"/>
        <end position="152"/>
    </location>
</feature>
<keyword evidence="3" id="KW-1185">Reference proteome</keyword>
<feature type="compositionally biased region" description="Basic and acidic residues" evidence="1">
    <location>
        <begin position="68"/>
        <end position="97"/>
    </location>
</feature>
<feature type="region of interest" description="Disordered" evidence="1">
    <location>
        <begin position="1"/>
        <end position="164"/>
    </location>
</feature>
<feature type="region of interest" description="Disordered" evidence="1">
    <location>
        <begin position="278"/>
        <end position="302"/>
    </location>
</feature>
<dbReference type="Proteomes" id="UP000005713">
    <property type="component" value="Unassembled WGS sequence"/>
</dbReference>